<dbReference type="Gene3D" id="2.60.120.10">
    <property type="entry name" value="Jelly Rolls"/>
    <property type="match status" value="2"/>
</dbReference>
<dbReference type="InterPro" id="IPR041602">
    <property type="entry name" value="Quercetinase_C"/>
</dbReference>
<dbReference type="RefSeq" id="WP_149070706.1">
    <property type="nucleotide sequence ID" value="NZ_VTHL01000008.1"/>
</dbReference>
<accession>A0A5D6V1V8</accession>
<comment type="caution">
    <text evidence="6">The sequence shown here is derived from an EMBL/GenBank/DDBJ whole genome shotgun (WGS) entry which is preliminary data.</text>
</comment>
<evidence type="ECO:0000313" key="7">
    <source>
        <dbReference type="Proteomes" id="UP000322791"/>
    </source>
</evidence>
<sequence length="237" mass="26215">MKTVLHAASSRGHASHGWLNSYHSFSFAGYQNPERVHFGALRVLNDDTVAAGMGFGTHPHDNMEIISIPLEGTLEHKDSAGNHGIIRQGDVQVMSAGTDIAHSEKNHSHTEQVKFLQIWVFPNKRNVTPRYDQQTFQAADRANQFQQILSPAPDDAGVWIHQDAWFHLADFSAGHSAEYALKKTGNGVYVFVLEGDVTVNGQTLHSRDGLGVWDTDILAFQADSAARLLLMEVPMNF</sequence>
<dbReference type="InterPro" id="IPR012093">
    <property type="entry name" value="Pirin"/>
</dbReference>
<dbReference type="InterPro" id="IPR003829">
    <property type="entry name" value="Pirin_N_dom"/>
</dbReference>
<comment type="similarity">
    <text evidence="1 3">Belongs to the pirin family.</text>
</comment>
<feature type="binding site" evidence="2">
    <location>
        <position position="58"/>
    </location>
    <ligand>
        <name>Fe cation</name>
        <dbReference type="ChEBI" id="CHEBI:24875"/>
    </ligand>
</feature>
<reference evidence="6 7" key="1">
    <citation type="submission" date="2019-08" db="EMBL/GenBank/DDBJ databases">
        <authorList>
            <person name="Seo M.-J."/>
        </authorList>
    </citation>
    <scope>NUCLEOTIDE SEQUENCE [LARGE SCALE GENOMIC DNA]</scope>
    <source>
        <strain evidence="6 7">KIGAM108</strain>
    </source>
</reference>
<keyword evidence="2" id="KW-0479">Metal-binding</keyword>
<feature type="domain" description="Quercetin 2,3-dioxygenase C-terminal cupin" evidence="5">
    <location>
        <begin position="148"/>
        <end position="233"/>
    </location>
</feature>
<dbReference type="PANTHER" id="PTHR43212:SF3">
    <property type="entry name" value="QUERCETIN 2,3-DIOXYGENASE"/>
    <property type="match status" value="1"/>
</dbReference>
<dbReference type="PANTHER" id="PTHR43212">
    <property type="entry name" value="QUERCETIN 2,3-DIOXYGENASE"/>
    <property type="match status" value="1"/>
</dbReference>
<dbReference type="CDD" id="cd02910">
    <property type="entry name" value="cupin_Yhhw_N"/>
    <property type="match status" value="1"/>
</dbReference>
<dbReference type="EMBL" id="VTHL01000008">
    <property type="protein sequence ID" value="TYZ10031.1"/>
    <property type="molecule type" value="Genomic_DNA"/>
</dbReference>
<dbReference type="InterPro" id="IPR011051">
    <property type="entry name" value="RmlC_Cupin_sf"/>
</dbReference>
<keyword evidence="2" id="KW-0408">Iron</keyword>
<evidence type="ECO:0000259" key="4">
    <source>
        <dbReference type="Pfam" id="PF02678"/>
    </source>
</evidence>
<organism evidence="6 7">
    <name type="scientific">Hymenobacter lutimineralis</name>
    <dbReference type="NCBI Taxonomy" id="2606448"/>
    <lineage>
        <taxon>Bacteria</taxon>
        <taxon>Pseudomonadati</taxon>
        <taxon>Bacteroidota</taxon>
        <taxon>Cytophagia</taxon>
        <taxon>Cytophagales</taxon>
        <taxon>Hymenobacteraceae</taxon>
        <taxon>Hymenobacter</taxon>
    </lineage>
</organism>
<dbReference type="GO" id="GO:0046872">
    <property type="term" value="F:metal ion binding"/>
    <property type="evidence" value="ECO:0007669"/>
    <property type="project" value="UniProtKB-KW"/>
</dbReference>
<feature type="binding site" evidence="2">
    <location>
        <position position="104"/>
    </location>
    <ligand>
        <name>Fe cation</name>
        <dbReference type="ChEBI" id="CHEBI:24875"/>
    </ligand>
</feature>
<gene>
    <name evidence="6" type="ORF">FY528_09190</name>
</gene>
<evidence type="ECO:0000256" key="1">
    <source>
        <dbReference type="ARBA" id="ARBA00008416"/>
    </source>
</evidence>
<dbReference type="Pfam" id="PF02678">
    <property type="entry name" value="Pirin"/>
    <property type="match status" value="1"/>
</dbReference>
<evidence type="ECO:0000313" key="6">
    <source>
        <dbReference type="EMBL" id="TYZ10031.1"/>
    </source>
</evidence>
<comment type="cofactor">
    <cofactor evidence="2">
        <name>Fe cation</name>
        <dbReference type="ChEBI" id="CHEBI:24875"/>
    </cofactor>
    <text evidence="2">Binds 1 Fe cation per subunit.</text>
</comment>
<evidence type="ECO:0000256" key="3">
    <source>
        <dbReference type="RuleBase" id="RU003457"/>
    </source>
</evidence>
<dbReference type="PIRSF" id="PIRSF006232">
    <property type="entry name" value="Pirin"/>
    <property type="match status" value="1"/>
</dbReference>
<dbReference type="AlphaFoldDB" id="A0A5D6V1V8"/>
<evidence type="ECO:0000256" key="2">
    <source>
        <dbReference type="PIRSR" id="PIRSR006232-1"/>
    </source>
</evidence>
<dbReference type="InterPro" id="IPR014710">
    <property type="entry name" value="RmlC-like_jellyroll"/>
</dbReference>
<dbReference type="Pfam" id="PF17954">
    <property type="entry name" value="Pirin_C_2"/>
    <property type="match status" value="1"/>
</dbReference>
<feature type="binding site" evidence="2">
    <location>
        <position position="102"/>
    </location>
    <ligand>
        <name>Fe cation</name>
        <dbReference type="ChEBI" id="CHEBI:24875"/>
    </ligand>
</feature>
<feature type="domain" description="Pirin N-terminal" evidence="4">
    <location>
        <begin position="10"/>
        <end position="120"/>
    </location>
</feature>
<keyword evidence="7" id="KW-1185">Reference proteome</keyword>
<name>A0A5D6V1V8_9BACT</name>
<evidence type="ECO:0000259" key="5">
    <source>
        <dbReference type="Pfam" id="PF17954"/>
    </source>
</evidence>
<protein>
    <submittedName>
        <fullName evidence="6">Pirin family protein</fullName>
    </submittedName>
</protein>
<dbReference type="Proteomes" id="UP000322791">
    <property type="component" value="Unassembled WGS sequence"/>
</dbReference>
<dbReference type="SUPFAM" id="SSF51182">
    <property type="entry name" value="RmlC-like cupins"/>
    <property type="match status" value="1"/>
</dbReference>
<proteinExistence type="inferred from homology"/>
<feature type="binding site" evidence="2">
    <location>
        <position position="60"/>
    </location>
    <ligand>
        <name>Fe cation</name>
        <dbReference type="ChEBI" id="CHEBI:24875"/>
    </ligand>
</feature>